<keyword evidence="4" id="KW-1185">Reference proteome</keyword>
<dbReference type="EMBL" id="BLLK01000060">
    <property type="protein sequence ID" value="GFH58028.1"/>
    <property type="molecule type" value="Genomic_DNA"/>
</dbReference>
<proteinExistence type="predicted"/>
<evidence type="ECO:0000256" key="2">
    <source>
        <dbReference type="SAM" id="Phobius"/>
    </source>
</evidence>
<comment type="caution">
    <text evidence="3">The sequence shown here is derived from an EMBL/GenBank/DDBJ whole genome shotgun (WGS) entry which is preliminary data.</text>
</comment>
<feature type="transmembrane region" description="Helical" evidence="2">
    <location>
        <begin position="607"/>
        <end position="627"/>
    </location>
</feature>
<feature type="compositionally biased region" description="Basic and acidic residues" evidence="1">
    <location>
        <begin position="209"/>
        <end position="218"/>
    </location>
</feature>
<name>A0AAD3D586_9STRA</name>
<dbReference type="AlphaFoldDB" id="A0AAD3D586"/>
<dbReference type="Proteomes" id="UP001054902">
    <property type="component" value="Unassembled WGS sequence"/>
</dbReference>
<feature type="compositionally biased region" description="Low complexity" evidence="1">
    <location>
        <begin position="197"/>
        <end position="208"/>
    </location>
</feature>
<sequence length="650" mass="73418">MKESSSYMSRLIYKIGGPSTVHLEYEICLLVTSMCLSAASLVSLYKSSFGSSGDFFYLLVSNIWLARHFFHRLICTTDVGTSIHLSKSPLQTLTWGWIAITSGGQSFDIPTSILTASSSSYNYIDNYVPHKSASTRDFASTPTTIPITSAPFIFQVGIIKPLAFGWTIFKMIKAAIRPKSSKYADLDEEDWMNSISSTNNASNSNNSSFRKDKDDHGTKTKSFSYIYEKSKKKFQIKFQLWWQYMPPLQFLALLSFVCFTFWFCLQYMEAQSSYNIPFRKGKNIFDQNMGNNRMNGGNTRFGANNVNPNLPRDVKLNGDLMNKKFDLIQSGKYAVLTGARDFVYSWLGMICMVFILGTIGSLLLYGRLMPPLPDLVAGFNVKGSHKLSKPSNYQKQWSESYKSITSEDKFILHFKVLSLRVIEYLILCVVLPRSEYICKVSGHCPINPLLSETGHASLIGAKGTRAYENLMFDHFQGFLITFTVFISTFFILLSQIIITDKSALALKSYSQQMPQVSKKSSMRRSGNKNDFGMDYGGQSTNTNRGLPSEIRTFKTKLERKGLELLSNELGALSTSHILSVCARFHMIYTTIIIAVWIYYAIMSGEDWFCFILIYAALFSSAVEVGYLEKNTLYKISGEIISSNMEQKKAN</sequence>
<organism evidence="3 4">
    <name type="scientific">Chaetoceros tenuissimus</name>
    <dbReference type="NCBI Taxonomy" id="426638"/>
    <lineage>
        <taxon>Eukaryota</taxon>
        <taxon>Sar</taxon>
        <taxon>Stramenopiles</taxon>
        <taxon>Ochrophyta</taxon>
        <taxon>Bacillariophyta</taxon>
        <taxon>Coscinodiscophyceae</taxon>
        <taxon>Chaetocerotophycidae</taxon>
        <taxon>Chaetocerotales</taxon>
        <taxon>Chaetocerotaceae</taxon>
        <taxon>Chaetoceros</taxon>
    </lineage>
</organism>
<protein>
    <submittedName>
        <fullName evidence="3">Uncharacterized protein</fullName>
    </submittedName>
</protein>
<reference evidence="3 4" key="1">
    <citation type="journal article" date="2021" name="Sci. Rep.">
        <title>The genome of the diatom Chaetoceros tenuissimus carries an ancient integrated fragment of an extant virus.</title>
        <authorList>
            <person name="Hongo Y."/>
            <person name="Kimura K."/>
            <person name="Takaki Y."/>
            <person name="Yoshida Y."/>
            <person name="Baba S."/>
            <person name="Kobayashi G."/>
            <person name="Nagasaki K."/>
            <person name="Hano T."/>
            <person name="Tomaru Y."/>
        </authorList>
    </citation>
    <scope>NUCLEOTIDE SEQUENCE [LARGE SCALE GENOMIC DNA]</scope>
    <source>
        <strain evidence="3 4">NIES-3715</strain>
    </source>
</reference>
<keyword evidence="2" id="KW-0472">Membrane</keyword>
<feature type="region of interest" description="Disordered" evidence="1">
    <location>
        <begin position="197"/>
        <end position="218"/>
    </location>
</feature>
<keyword evidence="2" id="KW-1133">Transmembrane helix</keyword>
<feature type="transmembrane region" description="Helical" evidence="2">
    <location>
        <begin position="343"/>
        <end position="365"/>
    </location>
</feature>
<keyword evidence="2" id="KW-0812">Transmembrane</keyword>
<gene>
    <name evidence="3" type="ORF">CTEN210_14504</name>
</gene>
<accession>A0AAD3D586</accession>
<feature type="transmembrane region" description="Helical" evidence="2">
    <location>
        <begin position="580"/>
        <end position="601"/>
    </location>
</feature>
<evidence type="ECO:0000256" key="1">
    <source>
        <dbReference type="SAM" id="MobiDB-lite"/>
    </source>
</evidence>
<feature type="transmembrane region" description="Helical" evidence="2">
    <location>
        <begin position="248"/>
        <end position="268"/>
    </location>
</feature>
<feature type="transmembrane region" description="Helical" evidence="2">
    <location>
        <begin position="475"/>
        <end position="498"/>
    </location>
</feature>
<evidence type="ECO:0000313" key="4">
    <source>
        <dbReference type="Proteomes" id="UP001054902"/>
    </source>
</evidence>
<evidence type="ECO:0000313" key="3">
    <source>
        <dbReference type="EMBL" id="GFH58028.1"/>
    </source>
</evidence>